<dbReference type="EMBL" id="NJHN03000076">
    <property type="protein sequence ID" value="KAH9417547.1"/>
    <property type="molecule type" value="Genomic_DNA"/>
</dbReference>
<accession>A0ABQ8J4M6</accession>
<reference evidence="1 2" key="2">
    <citation type="journal article" date="2022" name="Mol. Biol. Evol.">
        <title>Comparative Genomics Reveals Insights into the Divergent Evolution of Astigmatic Mites and Household Pest Adaptations.</title>
        <authorList>
            <person name="Xiong Q."/>
            <person name="Wan A.T."/>
            <person name="Liu X."/>
            <person name="Fung C.S."/>
            <person name="Xiao X."/>
            <person name="Malainual N."/>
            <person name="Hou J."/>
            <person name="Wang L."/>
            <person name="Wang M."/>
            <person name="Yang K.Y."/>
            <person name="Cui Y."/>
            <person name="Leung E.L."/>
            <person name="Nong W."/>
            <person name="Shin S.K."/>
            <person name="Au S.W."/>
            <person name="Jeong K.Y."/>
            <person name="Chew F.T."/>
            <person name="Hui J.H."/>
            <person name="Leung T.F."/>
            <person name="Tungtrongchitr A."/>
            <person name="Zhong N."/>
            <person name="Liu Z."/>
            <person name="Tsui S.K."/>
        </authorList>
    </citation>
    <scope>NUCLEOTIDE SEQUENCE [LARGE SCALE GENOMIC DNA]</scope>
    <source>
        <strain evidence="1">Derp</strain>
    </source>
</reference>
<sequence>MQLTSSSIDQTSLVYSIWKKKISKLKKIPVIMHRPGSSGVIEKKQRKSDLHHWLLVKKNKKFIYFNGIKRDECVAPIPGRPCLTANNAIGLRFIPRDNLRLARAGNNSIKSLLDLSNNCSRSTPRYEYFLNVLFFGT</sequence>
<protein>
    <submittedName>
        <fullName evidence="1">Uncharacterized protein</fullName>
    </submittedName>
</protein>
<name>A0ABQ8J4M6_DERPT</name>
<gene>
    <name evidence="1" type="ORF">DERP_014867</name>
</gene>
<dbReference type="Proteomes" id="UP000887458">
    <property type="component" value="Unassembled WGS sequence"/>
</dbReference>
<comment type="caution">
    <text evidence="1">The sequence shown here is derived from an EMBL/GenBank/DDBJ whole genome shotgun (WGS) entry which is preliminary data.</text>
</comment>
<proteinExistence type="predicted"/>
<evidence type="ECO:0000313" key="2">
    <source>
        <dbReference type="Proteomes" id="UP000887458"/>
    </source>
</evidence>
<keyword evidence="2" id="KW-1185">Reference proteome</keyword>
<evidence type="ECO:0000313" key="1">
    <source>
        <dbReference type="EMBL" id="KAH9417547.1"/>
    </source>
</evidence>
<organism evidence="1 2">
    <name type="scientific">Dermatophagoides pteronyssinus</name>
    <name type="common">European house dust mite</name>
    <dbReference type="NCBI Taxonomy" id="6956"/>
    <lineage>
        <taxon>Eukaryota</taxon>
        <taxon>Metazoa</taxon>
        <taxon>Ecdysozoa</taxon>
        <taxon>Arthropoda</taxon>
        <taxon>Chelicerata</taxon>
        <taxon>Arachnida</taxon>
        <taxon>Acari</taxon>
        <taxon>Acariformes</taxon>
        <taxon>Sarcoptiformes</taxon>
        <taxon>Astigmata</taxon>
        <taxon>Psoroptidia</taxon>
        <taxon>Analgoidea</taxon>
        <taxon>Pyroglyphidae</taxon>
        <taxon>Dermatophagoidinae</taxon>
        <taxon>Dermatophagoides</taxon>
    </lineage>
</organism>
<reference evidence="1 2" key="1">
    <citation type="journal article" date="2018" name="J. Allergy Clin. Immunol.">
        <title>High-quality assembly of Dermatophagoides pteronyssinus genome and transcriptome reveals a wide range of novel allergens.</title>
        <authorList>
            <person name="Liu X.Y."/>
            <person name="Yang K.Y."/>
            <person name="Wang M.Q."/>
            <person name="Kwok J.S."/>
            <person name="Zeng X."/>
            <person name="Yang Z."/>
            <person name="Xiao X.J."/>
            <person name="Lau C.P."/>
            <person name="Li Y."/>
            <person name="Huang Z.M."/>
            <person name="Ba J.G."/>
            <person name="Yim A.K."/>
            <person name="Ouyang C.Y."/>
            <person name="Ngai S.M."/>
            <person name="Chan T.F."/>
            <person name="Leung E.L."/>
            <person name="Liu L."/>
            <person name="Liu Z.G."/>
            <person name="Tsui S.K."/>
        </authorList>
    </citation>
    <scope>NUCLEOTIDE SEQUENCE [LARGE SCALE GENOMIC DNA]</scope>
    <source>
        <strain evidence="1">Derp</strain>
    </source>
</reference>